<dbReference type="Pfam" id="PF02580">
    <property type="entry name" value="Tyr_Deacylase"/>
    <property type="match status" value="1"/>
</dbReference>
<reference evidence="1" key="1">
    <citation type="journal article" date="2014" name="Front. Microbiol.">
        <title>High frequency of phylogenetically diverse reductive dehalogenase-homologous genes in deep subseafloor sedimentary metagenomes.</title>
        <authorList>
            <person name="Kawai M."/>
            <person name="Futagami T."/>
            <person name="Toyoda A."/>
            <person name="Takaki Y."/>
            <person name="Nishi S."/>
            <person name="Hori S."/>
            <person name="Arai W."/>
            <person name="Tsubouchi T."/>
            <person name="Morono Y."/>
            <person name="Uchiyama I."/>
            <person name="Ito T."/>
            <person name="Fujiyama A."/>
            <person name="Inagaki F."/>
            <person name="Takami H."/>
        </authorList>
    </citation>
    <scope>NUCLEOTIDE SEQUENCE</scope>
    <source>
        <strain evidence="1">Expedition CK06-06</strain>
    </source>
</reference>
<sequence>MEAAPSDLARRFYLKFVALMAEKVTVVKEGKFGAKMRIKVDNDGPVTLILGSGSTFVS</sequence>
<dbReference type="GO" id="GO:0005737">
    <property type="term" value="C:cytoplasm"/>
    <property type="evidence" value="ECO:0007669"/>
    <property type="project" value="InterPro"/>
</dbReference>
<dbReference type="SUPFAM" id="SSF69500">
    <property type="entry name" value="DTD-like"/>
    <property type="match status" value="1"/>
</dbReference>
<dbReference type="GO" id="GO:0051499">
    <property type="term" value="F:D-aminoacyl-tRNA deacylase activity"/>
    <property type="evidence" value="ECO:0007669"/>
    <property type="project" value="InterPro"/>
</dbReference>
<dbReference type="InterPro" id="IPR003732">
    <property type="entry name" value="Daa-tRNA_deacyls_DTD"/>
</dbReference>
<accession>X1GSU4</accession>
<protein>
    <recommendedName>
        <fullName evidence="2">D-tyrosyl-tRNA(Tyr) deacylase</fullName>
    </recommendedName>
</protein>
<name>X1GSU4_9ZZZZ</name>
<dbReference type="Gene3D" id="3.50.80.10">
    <property type="entry name" value="D-tyrosyl-tRNA(Tyr) deacylase"/>
    <property type="match status" value="1"/>
</dbReference>
<evidence type="ECO:0000313" key="1">
    <source>
        <dbReference type="EMBL" id="GAH47945.1"/>
    </source>
</evidence>
<evidence type="ECO:0008006" key="2">
    <source>
        <dbReference type="Google" id="ProtNLM"/>
    </source>
</evidence>
<comment type="caution">
    <text evidence="1">The sequence shown here is derived from an EMBL/GenBank/DDBJ whole genome shotgun (WGS) entry which is preliminary data.</text>
</comment>
<organism evidence="1">
    <name type="scientific">marine sediment metagenome</name>
    <dbReference type="NCBI Taxonomy" id="412755"/>
    <lineage>
        <taxon>unclassified sequences</taxon>
        <taxon>metagenomes</taxon>
        <taxon>ecological metagenomes</taxon>
    </lineage>
</organism>
<dbReference type="EMBL" id="BARU01021568">
    <property type="protein sequence ID" value="GAH47945.1"/>
    <property type="molecule type" value="Genomic_DNA"/>
</dbReference>
<dbReference type="AlphaFoldDB" id="X1GSU4"/>
<dbReference type="InterPro" id="IPR023509">
    <property type="entry name" value="DTD-like_sf"/>
</dbReference>
<gene>
    <name evidence="1" type="ORF">S03H2_35291</name>
</gene>
<proteinExistence type="predicted"/>